<keyword evidence="8" id="KW-1185">Reference proteome</keyword>
<sequence length="384" mass="43074">MKKILLFLAVSAAFVSCEKKLADNEYEITGKIADEAMNGKNVILEKQGGYTGYVPVDTATVEKGKFIFKGTVTEPSLHFISFQDNTGEKANFILESGRITLDVDKDTIYNSVQGGTFNNEKLSEYTKAMKANNDKMTKFQKDNTPVMMEAREKQDTATMERLNDEYEIIAKESEAANVAFIKENPKAYINVFILQQLMGSRTLESTELKELYNTIDPEVKETEEGKKLSETFTAMEEKEKNRASVSNGNMAPDFAAPNPEGKTISLKEAMGKVTIIDFWASWCKPCRMENPNVVAMYEELHKDGLNIIGVSLDRDEDAWKKAIADDNLTWSQISNLKFWEEPIAKKYGVESIPATFILDADGKIAAQNLRGEELKAKVKELLAQ</sequence>
<feature type="domain" description="Thioredoxin" evidence="6">
    <location>
        <begin position="245"/>
        <end position="384"/>
    </location>
</feature>
<dbReference type="InterPro" id="IPR050553">
    <property type="entry name" value="Thioredoxin_ResA/DsbE_sf"/>
</dbReference>
<proteinExistence type="predicted"/>
<dbReference type="InterPro" id="IPR025380">
    <property type="entry name" value="DUF4369"/>
</dbReference>
<evidence type="ECO:0000256" key="2">
    <source>
        <dbReference type="ARBA" id="ARBA00022748"/>
    </source>
</evidence>
<feature type="region of interest" description="Disordered" evidence="5">
    <location>
        <begin position="240"/>
        <end position="259"/>
    </location>
</feature>
<evidence type="ECO:0000256" key="4">
    <source>
        <dbReference type="ARBA" id="ARBA00023284"/>
    </source>
</evidence>
<evidence type="ECO:0000313" key="8">
    <source>
        <dbReference type="Proteomes" id="UP000825381"/>
    </source>
</evidence>
<dbReference type="InterPro" id="IPR013766">
    <property type="entry name" value="Thioredoxin_domain"/>
</dbReference>
<reference evidence="7 8" key="1">
    <citation type="submission" date="2021-07" db="EMBL/GenBank/DDBJ databases">
        <title>Flavobacterium WSW3-B6 sp.nov, isolated from seaweed.</title>
        <authorList>
            <person name="Muhammad N."/>
            <person name="Ho H."/>
            <person name="Lee Y.-J."/>
            <person name="Nguyen T."/>
            <person name="Ho J."/>
            <person name="Kim S.-G."/>
        </authorList>
    </citation>
    <scope>NUCLEOTIDE SEQUENCE [LARGE SCALE GENOMIC DNA]</scope>
    <source>
        <strain evidence="7 8">WSW3-B6</strain>
    </source>
</reference>
<accession>A0ABX8V415</accession>
<dbReference type="EMBL" id="CP080429">
    <property type="protein sequence ID" value="QYJ67590.1"/>
    <property type="molecule type" value="Genomic_DNA"/>
</dbReference>
<evidence type="ECO:0000259" key="6">
    <source>
        <dbReference type="PROSITE" id="PS51352"/>
    </source>
</evidence>
<keyword evidence="3" id="KW-1015">Disulfide bond</keyword>
<dbReference type="SUPFAM" id="SSF52833">
    <property type="entry name" value="Thioredoxin-like"/>
    <property type="match status" value="1"/>
</dbReference>
<organism evidence="7 8">
    <name type="scientific">Flavobacterium litorale</name>
    <dbReference type="NCBI Taxonomy" id="2856519"/>
    <lineage>
        <taxon>Bacteria</taxon>
        <taxon>Pseudomonadati</taxon>
        <taxon>Bacteroidota</taxon>
        <taxon>Flavobacteriia</taxon>
        <taxon>Flavobacteriales</taxon>
        <taxon>Flavobacteriaceae</taxon>
        <taxon>Flavobacterium</taxon>
    </lineage>
</organism>
<dbReference type="RefSeq" id="WP_220639935.1">
    <property type="nucleotide sequence ID" value="NZ_CP080429.1"/>
</dbReference>
<evidence type="ECO:0000256" key="1">
    <source>
        <dbReference type="ARBA" id="ARBA00004196"/>
    </source>
</evidence>
<dbReference type="InterPro" id="IPR000866">
    <property type="entry name" value="AhpC/TSA"/>
</dbReference>
<dbReference type="PANTHER" id="PTHR42852">
    <property type="entry name" value="THIOL:DISULFIDE INTERCHANGE PROTEIN DSBE"/>
    <property type="match status" value="1"/>
</dbReference>
<dbReference type="PROSITE" id="PS51257">
    <property type="entry name" value="PROKAR_LIPOPROTEIN"/>
    <property type="match status" value="1"/>
</dbReference>
<dbReference type="Pfam" id="PF14289">
    <property type="entry name" value="DUF4369"/>
    <property type="match status" value="1"/>
</dbReference>
<keyword evidence="4" id="KW-0676">Redox-active center</keyword>
<comment type="subcellular location">
    <subcellularLocation>
        <location evidence="1">Cell envelope</location>
    </subcellularLocation>
</comment>
<dbReference type="CDD" id="cd02966">
    <property type="entry name" value="TlpA_like_family"/>
    <property type="match status" value="1"/>
</dbReference>
<dbReference type="Gene3D" id="3.40.30.10">
    <property type="entry name" value="Glutaredoxin"/>
    <property type="match status" value="1"/>
</dbReference>
<name>A0ABX8V415_9FLAO</name>
<keyword evidence="2" id="KW-0201">Cytochrome c-type biogenesis</keyword>
<dbReference type="Pfam" id="PF00578">
    <property type="entry name" value="AhpC-TSA"/>
    <property type="match status" value="1"/>
</dbReference>
<protein>
    <submittedName>
        <fullName evidence="7">AhpC/TSA family protein</fullName>
    </submittedName>
</protein>
<dbReference type="Proteomes" id="UP000825381">
    <property type="component" value="Chromosome"/>
</dbReference>
<dbReference type="PROSITE" id="PS51352">
    <property type="entry name" value="THIOREDOXIN_2"/>
    <property type="match status" value="1"/>
</dbReference>
<evidence type="ECO:0000256" key="3">
    <source>
        <dbReference type="ARBA" id="ARBA00023157"/>
    </source>
</evidence>
<dbReference type="InterPro" id="IPR036249">
    <property type="entry name" value="Thioredoxin-like_sf"/>
</dbReference>
<gene>
    <name evidence="7" type="ORF">K1I41_08495</name>
</gene>
<evidence type="ECO:0000256" key="5">
    <source>
        <dbReference type="SAM" id="MobiDB-lite"/>
    </source>
</evidence>
<dbReference type="PANTHER" id="PTHR42852:SF6">
    <property type="entry name" value="THIOL:DISULFIDE INTERCHANGE PROTEIN DSBE"/>
    <property type="match status" value="1"/>
</dbReference>
<evidence type="ECO:0000313" key="7">
    <source>
        <dbReference type="EMBL" id="QYJ67590.1"/>
    </source>
</evidence>